<proteinExistence type="predicted"/>
<reference evidence="1" key="1">
    <citation type="submission" date="2022-04" db="EMBL/GenBank/DDBJ databases">
        <title>Jade perch genome.</title>
        <authorList>
            <person name="Chao B."/>
        </authorList>
    </citation>
    <scope>NUCLEOTIDE SEQUENCE</scope>
    <source>
        <strain evidence="1">CB-2022</strain>
    </source>
</reference>
<dbReference type="EMBL" id="CM041539">
    <property type="protein sequence ID" value="KAI3367923.1"/>
    <property type="molecule type" value="Genomic_DNA"/>
</dbReference>
<comment type="caution">
    <text evidence="1">The sequence shown here is derived from an EMBL/GenBank/DDBJ whole genome shotgun (WGS) entry which is preliminary data.</text>
</comment>
<evidence type="ECO:0000313" key="2">
    <source>
        <dbReference type="Proteomes" id="UP000831701"/>
    </source>
</evidence>
<gene>
    <name evidence="1" type="ORF">L3Q82_026749</name>
</gene>
<organism evidence="1 2">
    <name type="scientific">Scortum barcoo</name>
    <name type="common">barcoo grunter</name>
    <dbReference type="NCBI Taxonomy" id="214431"/>
    <lineage>
        <taxon>Eukaryota</taxon>
        <taxon>Metazoa</taxon>
        <taxon>Chordata</taxon>
        <taxon>Craniata</taxon>
        <taxon>Vertebrata</taxon>
        <taxon>Euteleostomi</taxon>
        <taxon>Actinopterygii</taxon>
        <taxon>Neopterygii</taxon>
        <taxon>Teleostei</taxon>
        <taxon>Neoteleostei</taxon>
        <taxon>Acanthomorphata</taxon>
        <taxon>Eupercaria</taxon>
        <taxon>Centrarchiformes</taxon>
        <taxon>Terapontoidei</taxon>
        <taxon>Terapontidae</taxon>
        <taxon>Scortum</taxon>
    </lineage>
</organism>
<sequence>MGMETRTKGGAKRFGLDLRKHGLNWNETAIGHSASGRLALSRSVLDLSRWFHFIAQKKTRQWA</sequence>
<evidence type="ECO:0000313" key="1">
    <source>
        <dbReference type="EMBL" id="KAI3367923.1"/>
    </source>
</evidence>
<name>A0ACB8WJ85_9TELE</name>
<dbReference type="Proteomes" id="UP000831701">
    <property type="component" value="Chromosome 9"/>
</dbReference>
<keyword evidence="2" id="KW-1185">Reference proteome</keyword>
<accession>A0ACB8WJ85</accession>
<feature type="non-terminal residue" evidence="1">
    <location>
        <position position="63"/>
    </location>
</feature>
<protein>
    <submittedName>
        <fullName evidence="1">Uncharacterized protein</fullName>
    </submittedName>
</protein>